<dbReference type="STRING" id="1221500.ABE65_019325"/>
<dbReference type="Proteomes" id="UP000076623">
    <property type="component" value="Chromosome"/>
</dbReference>
<dbReference type="AlphaFoldDB" id="A0A160IQS6"/>
<name>A0A160IQS6_9BACL</name>
<keyword evidence="2" id="KW-1185">Reference proteome</keyword>
<evidence type="ECO:0000313" key="2">
    <source>
        <dbReference type="Proteomes" id="UP000076623"/>
    </source>
</evidence>
<sequence>MKKYEKMLIAINDEDFNCYSNKGDWLYIANRKDTKKGLFRLPNYLHYFVSLNDQRLPSEIGVVKTINGQITAKELAELDFKSRDKDLKLITDETISEYEWFLEKVNAQPDHTPMAVTWFERVFPKKEKELRIHKKFFTGLTKDEKKEIFEV</sequence>
<evidence type="ECO:0000313" key="1">
    <source>
        <dbReference type="EMBL" id="ANC78833.1"/>
    </source>
</evidence>
<dbReference type="KEGG" id="fpn:ABE65_019325"/>
<gene>
    <name evidence="1" type="ORF">ABE65_019325</name>
</gene>
<reference evidence="1 2" key="1">
    <citation type="submission" date="2016-04" db="EMBL/GenBank/DDBJ databases">
        <title>Complete genome sequence of Fictibacillus phosphorivorans G25-29, a strain toxic to nematodes.</title>
        <authorList>
            <person name="Zheng Z."/>
        </authorList>
    </citation>
    <scope>NUCLEOTIDE SEQUENCE [LARGE SCALE GENOMIC DNA]</scope>
    <source>
        <strain evidence="1 2">G25-29</strain>
    </source>
</reference>
<dbReference type="EMBL" id="CP015378">
    <property type="protein sequence ID" value="ANC78833.1"/>
    <property type="molecule type" value="Genomic_DNA"/>
</dbReference>
<dbReference type="RefSeq" id="WP_066398597.1">
    <property type="nucleotide sequence ID" value="NZ_CP015378.1"/>
</dbReference>
<organism evidence="1 2">
    <name type="scientific">Fictibacillus phosphorivorans</name>
    <dbReference type="NCBI Taxonomy" id="1221500"/>
    <lineage>
        <taxon>Bacteria</taxon>
        <taxon>Bacillati</taxon>
        <taxon>Bacillota</taxon>
        <taxon>Bacilli</taxon>
        <taxon>Bacillales</taxon>
        <taxon>Fictibacillaceae</taxon>
        <taxon>Fictibacillus</taxon>
    </lineage>
</organism>
<protein>
    <submittedName>
        <fullName evidence="1">Uncharacterized protein</fullName>
    </submittedName>
</protein>
<accession>A0A160IQS6</accession>
<proteinExistence type="predicted"/>